<sequence length="242" mass="26419">MVSQNKYSRPTFLSIGGIFLISIGLAGCPSPDPIVINPPSTEPSRPAQPLPNPAPTDNSENLSQDVEKAKREAEQAKADAEIAKKQADQAKAQADSEAKARKEAEAKIKADEDSKKRAEYYANMNAQKMLKSNESMGKNESRISPNGCYRLTLQEDGNLVVYNRSKALWGSGTEGKAIESLRMQSDGNLVMYGYDNKPVWASNTLGNDGARLEVQDDGNVVIYAPSSNRAVWETRTYVKDCG</sequence>
<dbReference type="AlphaFoldDB" id="A0A926Z8H7"/>
<dbReference type="SUPFAM" id="SSF51110">
    <property type="entry name" value="alpha-D-mannose-specific plant lectins"/>
    <property type="match status" value="1"/>
</dbReference>
<dbReference type="EMBL" id="JACJPY010000159">
    <property type="protein sequence ID" value="MBD2152827.1"/>
    <property type="molecule type" value="Genomic_DNA"/>
</dbReference>
<evidence type="ECO:0000313" key="3">
    <source>
        <dbReference type="EMBL" id="MBD2152827.1"/>
    </source>
</evidence>
<evidence type="ECO:0000313" key="4">
    <source>
        <dbReference type="Proteomes" id="UP000631421"/>
    </source>
</evidence>
<feature type="compositionally biased region" description="Polar residues" evidence="1">
    <location>
        <begin position="55"/>
        <end position="64"/>
    </location>
</feature>
<dbReference type="Gene3D" id="2.90.10.10">
    <property type="entry name" value="Bulb-type lectin domain"/>
    <property type="match status" value="2"/>
</dbReference>
<dbReference type="RefSeq" id="WP_190353284.1">
    <property type="nucleotide sequence ID" value="NZ_JACJPY010000159.1"/>
</dbReference>
<dbReference type="PROSITE" id="PS50927">
    <property type="entry name" value="BULB_LECTIN"/>
    <property type="match status" value="1"/>
</dbReference>
<dbReference type="InterPro" id="IPR001480">
    <property type="entry name" value="Bulb-type_lectin_dom"/>
</dbReference>
<comment type="caution">
    <text evidence="3">The sequence shown here is derived from an EMBL/GenBank/DDBJ whole genome shotgun (WGS) entry which is preliminary data.</text>
</comment>
<evidence type="ECO:0000256" key="1">
    <source>
        <dbReference type="SAM" id="MobiDB-lite"/>
    </source>
</evidence>
<feature type="region of interest" description="Disordered" evidence="1">
    <location>
        <begin position="30"/>
        <end position="113"/>
    </location>
</feature>
<dbReference type="InterPro" id="IPR036426">
    <property type="entry name" value="Bulb-type_lectin_dom_sf"/>
</dbReference>
<reference evidence="3" key="1">
    <citation type="journal article" date="2015" name="ISME J.">
        <title>Draft Genome Sequence of Streptomyces incarnatus NRRL8089, which Produces the Nucleoside Antibiotic Sinefungin.</title>
        <authorList>
            <person name="Oshima K."/>
            <person name="Hattori M."/>
            <person name="Shimizu H."/>
            <person name="Fukuda K."/>
            <person name="Nemoto M."/>
            <person name="Inagaki K."/>
            <person name="Tamura T."/>
        </authorList>
    </citation>
    <scope>NUCLEOTIDE SEQUENCE</scope>
    <source>
        <strain evidence="3">FACHB-1277</strain>
    </source>
</reference>
<feature type="compositionally biased region" description="Basic and acidic residues" evidence="1">
    <location>
        <begin position="65"/>
        <end position="113"/>
    </location>
</feature>
<dbReference type="Proteomes" id="UP000631421">
    <property type="component" value="Unassembled WGS sequence"/>
</dbReference>
<feature type="domain" description="Bulb-type lectin" evidence="2">
    <location>
        <begin position="127"/>
        <end position="235"/>
    </location>
</feature>
<keyword evidence="4" id="KW-1185">Reference proteome</keyword>
<reference evidence="3" key="2">
    <citation type="submission" date="2020-08" db="EMBL/GenBank/DDBJ databases">
        <authorList>
            <person name="Chen M."/>
            <person name="Teng W."/>
            <person name="Zhao L."/>
            <person name="Hu C."/>
            <person name="Zhou Y."/>
            <person name="Han B."/>
            <person name="Song L."/>
            <person name="Shu W."/>
        </authorList>
    </citation>
    <scope>NUCLEOTIDE SEQUENCE</scope>
    <source>
        <strain evidence="3">FACHB-1277</strain>
    </source>
</reference>
<dbReference type="CDD" id="cd00028">
    <property type="entry name" value="B_lectin"/>
    <property type="match status" value="1"/>
</dbReference>
<evidence type="ECO:0000259" key="2">
    <source>
        <dbReference type="PROSITE" id="PS50927"/>
    </source>
</evidence>
<organism evidence="3 4">
    <name type="scientific">Pseudanabaena cinerea FACHB-1277</name>
    <dbReference type="NCBI Taxonomy" id="2949581"/>
    <lineage>
        <taxon>Bacteria</taxon>
        <taxon>Bacillati</taxon>
        <taxon>Cyanobacteriota</taxon>
        <taxon>Cyanophyceae</taxon>
        <taxon>Pseudanabaenales</taxon>
        <taxon>Pseudanabaenaceae</taxon>
        <taxon>Pseudanabaena</taxon>
        <taxon>Pseudanabaena cinerea</taxon>
    </lineage>
</organism>
<name>A0A926Z8H7_9CYAN</name>
<accession>A0A926Z8H7</accession>
<dbReference type="PROSITE" id="PS51257">
    <property type="entry name" value="PROKAR_LIPOPROTEIN"/>
    <property type="match status" value="1"/>
</dbReference>
<protein>
    <recommendedName>
        <fullName evidence="2">Bulb-type lectin domain-containing protein</fullName>
    </recommendedName>
</protein>
<gene>
    <name evidence="3" type="ORF">H6F44_22335</name>
</gene>
<dbReference type="SMART" id="SM00108">
    <property type="entry name" value="B_lectin"/>
    <property type="match status" value="1"/>
</dbReference>
<proteinExistence type="predicted"/>